<dbReference type="OMA" id="HPNIFAC"/>
<name>A0A914A5T0_PATMI</name>
<feature type="compositionally biased region" description="Low complexity" evidence="1">
    <location>
        <begin position="51"/>
        <end position="63"/>
    </location>
</feature>
<feature type="region of interest" description="Disordered" evidence="1">
    <location>
        <begin position="254"/>
        <end position="284"/>
    </location>
</feature>
<dbReference type="SUPFAM" id="SSF50729">
    <property type="entry name" value="PH domain-like"/>
    <property type="match status" value="1"/>
</dbReference>
<dbReference type="InterPro" id="IPR006020">
    <property type="entry name" value="PTB/PI_dom"/>
</dbReference>
<reference evidence="3" key="1">
    <citation type="submission" date="2022-11" db="UniProtKB">
        <authorList>
            <consortium name="EnsemblMetazoa"/>
        </authorList>
    </citation>
    <scope>IDENTIFICATION</scope>
</reference>
<evidence type="ECO:0000313" key="3">
    <source>
        <dbReference type="EnsemblMetazoa" id="XP_038059090.1"/>
    </source>
</evidence>
<feature type="region of interest" description="Disordered" evidence="1">
    <location>
        <begin position="1"/>
        <end position="99"/>
    </location>
</feature>
<feature type="region of interest" description="Disordered" evidence="1">
    <location>
        <begin position="358"/>
        <end position="412"/>
    </location>
</feature>
<dbReference type="GO" id="GO:0051881">
    <property type="term" value="P:regulation of mitochondrial membrane potential"/>
    <property type="evidence" value="ECO:0007669"/>
    <property type="project" value="InterPro"/>
</dbReference>
<dbReference type="OrthoDB" id="10056768at2759"/>
<dbReference type="SMART" id="SM00462">
    <property type="entry name" value="PTB"/>
    <property type="match status" value="1"/>
</dbReference>
<dbReference type="InterPro" id="IPR039112">
    <property type="entry name" value="PID1"/>
</dbReference>
<dbReference type="Gene3D" id="2.30.29.30">
    <property type="entry name" value="Pleckstrin-homology domain (PH domain)/Phosphotyrosine-binding domain (PTB)"/>
    <property type="match status" value="1"/>
</dbReference>
<feature type="compositionally biased region" description="Basic residues" evidence="1">
    <location>
        <begin position="75"/>
        <end position="88"/>
    </location>
</feature>
<dbReference type="GeneID" id="119730323"/>
<dbReference type="Proteomes" id="UP000887568">
    <property type="component" value="Unplaced"/>
</dbReference>
<dbReference type="GO" id="GO:0042127">
    <property type="term" value="P:regulation of cell population proliferation"/>
    <property type="evidence" value="ECO:0007669"/>
    <property type="project" value="InterPro"/>
</dbReference>
<dbReference type="EnsemblMetazoa" id="XM_038203162.1">
    <property type="protein sequence ID" value="XP_038059090.1"/>
    <property type="gene ID" value="LOC119730323"/>
</dbReference>
<sequence length="478" mass="52516">MSFLKRIGSRSKSTVEFPEDTIKAQKKEEKKQQKRSSVHGLSSFKSRSEESASGDAEGAATTDSHPGSSSDVTSRHHAAKDRERKKHKDMSGITIPPSGPSNEYPTFLVHYLGRMPTNLEYGRDAVEKPVEQLCKLREKQKLSRLMLNFNPDGLRCWEVSGPFLKTKKDGFTMSVPLHHITYGVGSNDHPNIFACIIRMNAEPDPGEDQMLILHAFVCTKPEVTQKLTYWQLQAYIEAYEDLKRKRILRDRRKKAMGGAPGEMATPVPAISPVPEESPKDKGNDITEVKIKGKGKVKVKANVEPAGVPGRDIQNGPSRAVGLVLQDGSQARSTVFPTNNNSVEERDPSEVFVEAPGATTGTMVQRARIVSRPRMGSSTSEGGNSSPGAPAPDSSREGSISSFEGEGKADTSLHKRIGDLQEFMEMDSDMLKKLMVTEHPTLARRIFFRSTVDTQGVFHQEKVELEGNGQAGEQAASDA</sequence>
<dbReference type="PANTHER" id="PTHR16265:SF1">
    <property type="entry name" value="PTB-CONTAINING, CUBILIN AND LRP1-INTERACTING PROTEIN"/>
    <property type="match status" value="1"/>
</dbReference>
<evidence type="ECO:0000313" key="4">
    <source>
        <dbReference type="Proteomes" id="UP000887568"/>
    </source>
</evidence>
<dbReference type="AlphaFoldDB" id="A0A914A5T0"/>
<dbReference type="GO" id="GO:0046627">
    <property type="term" value="P:negative regulation of insulin receptor signaling pathway"/>
    <property type="evidence" value="ECO:0007669"/>
    <property type="project" value="InterPro"/>
</dbReference>
<feature type="domain" description="PID" evidence="2">
    <location>
        <begin position="102"/>
        <end position="248"/>
    </location>
</feature>
<dbReference type="PANTHER" id="PTHR16265">
    <property type="entry name" value="PTB-CONTAINING, CUBILIN AND LRP1-INTERACTING PROTEIN"/>
    <property type="match status" value="1"/>
</dbReference>
<evidence type="ECO:0000256" key="1">
    <source>
        <dbReference type="SAM" id="MobiDB-lite"/>
    </source>
</evidence>
<dbReference type="Pfam" id="PF14719">
    <property type="entry name" value="PID_2"/>
    <property type="match status" value="1"/>
</dbReference>
<feature type="compositionally biased region" description="Polar residues" evidence="1">
    <location>
        <begin position="375"/>
        <end position="386"/>
    </location>
</feature>
<feature type="compositionally biased region" description="Basic and acidic residues" evidence="1">
    <location>
        <begin position="20"/>
        <end position="31"/>
    </location>
</feature>
<keyword evidence="4" id="KW-1185">Reference proteome</keyword>
<dbReference type="InterPro" id="IPR011993">
    <property type="entry name" value="PH-like_dom_sf"/>
</dbReference>
<organism evidence="3 4">
    <name type="scientific">Patiria miniata</name>
    <name type="common">Bat star</name>
    <name type="synonym">Asterina miniata</name>
    <dbReference type="NCBI Taxonomy" id="46514"/>
    <lineage>
        <taxon>Eukaryota</taxon>
        <taxon>Metazoa</taxon>
        <taxon>Echinodermata</taxon>
        <taxon>Eleutherozoa</taxon>
        <taxon>Asterozoa</taxon>
        <taxon>Asteroidea</taxon>
        <taxon>Valvatacea</taxon>
        <taxon>Valvatida</taxon>
        <taxon>Asterinidae</taxon>
        <taxon>Patiria</taxon>
    </lineage>
</organism>
<evidence type="ECO:0000259" key="2">
    <source>
        <dbReference type="SMART" id="SM00462"/>
    </source>
</evidence>
<accession>A0A914A5T0</accession>
<proteinExistence type="predicted"/>
<protein>
    <recommendedName>
        <fullName evidence="2">PID domain-containing protein</fullName>
    </recommendedName>
</protein>
<dbReference type="RefSeq" id="XP_038059090.1">
    <property type="nucleotide sequence ID" value="XM_038203162.1"/>
</dbReference>